<dbReference type="SUPFAM" id="SSF54909">
    <property type="entry name" value="Dimeric alpha+beta barrel"/>
    <property type="match status" value="1"/>
</dbReference>
<keyword evidence="3" id="KW-1185">Reference proteome</keyword>
<gene>
    <name evidence="2" type="ORF">SAMN05192562_101314</name>
</gene>
<evidence type="ECO:0000313" key="2">
    <source>
        <dbReference type="EMBL" id="SFT44718.1"/>
    </source>
</evidence>
<dbReference type="GO" id="GO:0004497">
    <property type="term" value="F:monooxygenase activity"/>
    <property type="evidence" value="ECO:0007669"/>
    <property type="project" value="UniProtKB-KW"/>
</dbReference>
<dbReference type="InterPro" id="IPR011008">
    <property type="entry name" value="Dimeric_a/b-barrel"/>
</dbReference>
<dbReference type="Proteomes" id="UP000199187">
    <property type="component" value="Unassembled WGS sequence"/>
</dbReference>
<evidence type="ECO:0000313" key="3">
    <source>
        <dbReference type="Proteomes" id="UP000199187"/>
    </source>
</evidence>
<dbReference type="InterPro" id="IPR050744">
    <property type="entry name" value="AI-2_Isomerase_LsrG"/>
</dbReference>
<accession>A0A1I6Y2F9</accession>
<dbReference type="InterPro" id="IPR007138">
    <property type="entry name" value="ABM_dom"/>
</dbReference>
<organism evidence="2 3">
    <name type="scientific">Kosakonia arachidis</name>
    <dbReference type="NCBI Taxonomy" id="551989"/>
    <lineage>
        <taxon>Bacteria</taxon>
        <taxon>Pseudomonadati</taxon>
        <taxon>Pseudomonadota</taxon>
        <taxon>Gammaproteobacteria</taxon>
        <taxon>Enterobacterales</taxon>
        <taxon>Enterobacteriaceae</taxon>
        <taxon>Kosakonia</taxon>
    </lineage>
</organism>
<proteinExistence type="predicted"/>
<protein>
    <submittedName>
        <fullName evidence="2">Quinol monooxygenase YgiN</fullName>
    </submittedName>
</protein>
<feature type="domain" description="ABM" evidence="1">
    <location>
        <begin position="18"/>
        <end position="107"/>
    </location>
</feature>
<keyword evidence="2" id="KW-0560">Oxidoreductase</keyword>
<dbReference type="RefSeq" id="WP_090118569.1">
    <property type="nucleotide sequence ID" value="NZ_CP045300.1"/>
</dbReference>
<keyword evidence="2" id="KW-0503">Monooxygenase</keyword>
<evidence type="ECO:0000259" key="1">
    <source>
        <dbReference type="PROSITE" id="PS51725"/>
    </source>
</evidence>
<dbReference type="Pfam" id="PF03992">
    <property type="entry name" value="ABM"/>
    <property type="match status" value="1"/>
</dbReference>
<dbReference type="PANTHER" id="PTHR33336:SF15">
    <property type="entry name" value="ABM DOMAIN-CONTAINING PROTEIN"/>
    <property type="match status" value="1"/>
</dbReference>
<dbReference type="Gene3D" id="3.30.70.100">
    <property type="match status" value="1"/>
</dbReference>
<dbReference type="EMBL" id="FPAU01000001">
    <property type="protein sequence ID" value="SFT44718.1"/>
    <property type="molecule type" value="Genomic_DNA"/>
</dbReference>
<sequence length="123" mass="13750">MNCTISSADHEKSPATDIVVSAYYRVHLDDRQTFIDAVVPEMAAARKLPGCIYYAFAQDLADANAFHLVEGWADEAAYENHENAATFLRALATVVKKVRILHREGVRYDVAQQHFDDPRGKVA</sequence>
<dbReference type="AlphaFoldDB" id="A0A1I6Y2F9"/>
<dbReference type="PANTHER" id="PTHR33336">
    <property type="entry name" value="QUINOL MONOOXYGENASE YGIN-RELATED"/>
    <property type="match status" value="1"/>
</dbReference>
<reference evidence="3" key="1">
    <citation type="submission" date="2016-10" db="EMBL/GenBank/DDBJ databases">
        <authorList>
            <person name="Varghese N."/>
            <person name="Submissions S."/>
        </authorList>
    </citation>
    <scope>NUCLEOTIDE SEQUENCE [LARGE SCALE GENOMIC DNA]</scope>
    <source>
        <strain evidence="3">Ah-143</strain>
    </source>
</reference>
<name>A0A1I6Y2F9_9ENTR</name>
<dbReference type="OrthoDB" id="9812192at2"/>
<dbReference type="PROSITE" id="PS51725">
    <property type="entry name" value="ABM"/>
    <property type="match status" value="1"/>
</dbReference>